<feature type="transmembrane region" description="Helical" evidence="9">
    <location>
        <begin position="29"/>
        <end position="50"/>
    </location>
</feature>
<dbReference type="PANTHER" id="PTHR35011">
    <property type="entry name" value="2,3-DIKETO-L-GULONATE TRAP TRANSPORTER SMALL PERMEASE PROTEIN YIAM"/>
    <property type="match status" value="1"/>
</dbReference>
<organism evidence="11 12">
    <name type="scientific">Salipiger mucosus DSM 16094</name>
    <dbReference type="NCBI Taxonomy" id="1123237"/>
    <lineage>
        <taxon>Bacteria</taxon>
        <taxon>Pseudomonadati</taxon>
        <taxon>Pseudomonadota</taxon>
        <taxon>Alphaproteobacteria</taxon>
        <taxon>Rhodobacterales</taxon>
        <taxon>Roseobacteraceae</taxon>
        <taxon>Salipiger</taxon>
    </lineage>
</organism>
<dbReference type="EMBL" id="APVH01000066">
    <property type="protein sequence ID" value="EPX75841.1"/>
    <property type="molecule type" value="Genomic_DNA"/>
</dbReference>
<comment type="subunit">
    <text evidence="9">The complex comprises the extracytoplasmic solute receptor protein and the two transmembrane proteins.</text>
</comment>
<comment type="function">
    <text evidence="9">Part of the tripartite ATP-independent periplasmic (TRAP) transport system.</text>
</comment>
<keyword evidence="4 9" id="KW-0997">Cell inner membrane</keyword>
<dbReference type="InterPro" id="IPR007387">
    <property type="entry name" value="TRAP_DctQ"/>
</dbReference>
<dbReference type="GO" id="GO:0015740">
    <property type="term" value="P:C4-dicarboxylate transport"/>
    <property type="evidence" value="ECO:0007669"/>
    <property type="project" value="TreeGrafter"/>
</dbReference>
<comment type="similarity">
    <text evidence="8 9">Belongs to the TRAP transporter small permease family.</text>
</comment>
<proteinExistence type="inferred from homology"/>
<dbReference type="eggNOG" id="COG3090">
    <property type="taxonomic scope" value="Bacteria"/>
</dbReference>
<feature type="transmembrane region" description="Helical" evidence="9">
    <location>
        <begin position="112"/>
        <end position="130"/>
    </location>
</feature>
<keyword evidence="3" id="KW-1003">Cell membrane</keyword>
<evidence type="ECO:0000256" key="3">
    <source>
        <dbReference type="ARBA" id="ARBA00022475"/>
    </source>
</evidence>
<accession>S9Q3C7</accession>
<keyword evidence="5 9" id="KW-0812">Transmembrane</keyword>
<dbReference type="AlphaFoldDB" id="S9Q3C7"/>
<dbReference type="HOGENOM" id="CLU_086356_9_0_5"/>
<keyword evidence="12" id="KW-1185">Reference proteome</keyword>
<evidence type="ECO:0000256" key="5">
    <source>
        <dbReference type="ARBA" id="ARBA00022692"/>
    </source>
</evidence>
<name>S9Q3C7_9RHOB</name>
<evidence type="ECO:0000313" key="12">
    <source>
        <dbReference type="Proteomes" id="UP000015347"/>
    </source>
</evidence>
<reference evidence="12" key="1">
    <citation type="journal article" date="2014" name="Stand. Genomic Sci.">
        <title>Genome sequence of the exopolysaccharide-producing Salipiger mucosus type strain (DSM 16094(T)), a moderately halophilic member of the Roseobacter clade.</title>
        <authorList>
            <person name="Riedel T."/>
            <person name="Spring S."/>
            <person name="Fiebig A."/>
            <person name="Petersen J."/>
            <person name="Kyrpides N.C."/>
            <person name="Goker M."/>
            <person name="Klenk H.P."/>
        </authorList>
    </citation>
    <scope>NUCLEOTIDE SEQUENCE [LARGE SCALE GENOMIC DNA]</scope>
    <source>
        <strain evidence="12">DSM 16094</strain>
    </source>
</reference>
<dbReference type="Pfam" id="PF04290">
    <property type="entry name" value="DctQ"/>
    <property type="match status" value="1"/>
</dbReference>
<protein>
    <recommendedName>
        <fullName evidence="9">TRAP transporter small permease protein</fullName>
    </recommendedName>
</protein>
<evidence type="ECO:0000259" key="10">
    <source>
        <dbReference type="Pfam" id="PF04290"/>
    </source>
</evidence>
<keyword evidence="7 9" id="KW-0472">Membrane</keyword>
<dbReference type="Proteomes" id="UP000015347">
    <property type="component" value="Unassembled WGS sequence"/>
</dbReference>
<evidence type="ECO:0000256" key="7">
    <source>
        <dbReference type="ARBA" id="ARBA00023136"/>
    </source>
</evidence>
<dbReference type="InterPro" id="IPR055348">
    <property type="entry name" value="DctQ"/>
</dbReference>
<evidence type="ECO:0000256" key="8">
    <source>
        <dbReference type="ARBA" id="ARBA00038436"/>
    </source>
</evidence>
<evidence type="ECO:0000256" key="6">
    <source>
        <dbReference type="ARBA" id="ARBA00022989"/>
    </source>
</evidence>
<evidence type="ECO:0000256" key="9">
    <source>
        <dbReference type="RuleBase" id="RU369079"/>
    </source>
</evidence>
<evidence type="ECO:0000313" key="11">
    <source>
        <dbReference type="EMBL" id="EPX75841.1"/>
    </source>
</evidence>
<sequence>MAGAALVVLVATVCWGVLTRYVTATPAAWTGDISSVAFAWLIFMGGAAAFKHGMHMSIDILWVRLPAPVRRWLGAAVDALVLAFLGYVTWLGVGFCLESMDDPLPILRWPRAILYAAVVAGFACMLLRYLGIALRRFRGRPEPGDAAGEGDAGWA</sequence>
<dbReference type="PANTHER" id="PTHR35011:SF11">
    <property type="entry name" value="TRAP TRANSPORTER SMALL PERMEASE PROTEIN"/>
    <property type="match status" value="1"/>
</dbReference>
<keyword evidence="6 9" id="KW-1133">Transmembrane helix</keyword>
<comment type="caution">
    <text evidence="9">Lacks conserved residue(s) required for the propagation of feature annotation.</text>
</comment>
<feature type="domain" description="Tripartite ATP-independent periplasmic transporters DctQ component" evidence="10">
    <location>
        <begin position="9"/>
        <end position="138"/>
    </location>
</feature>
<evidence type="ECO:0000256" key="4">
    <source>
        <dbReference type="ARBA" id="ARBA00022519"/>
    </source>
</evidence>
<dbReference type="STRING" id="1123237.Salmuc_03128"/>
<keyword evidence="2 9" id="KW-0813">Transport</keyword>
<evidence type="ECO:0000256" key="1">
    <source>
        <dbReference type="ARBA" id="ARBA00004429"/>
    </source>
</evidence>
<gene>
    <name evidence="11" type="ORF">Salmuc_03128</name>
</gene>
<dbReference type="GO" id="GO:0022857">
    <property type="term" value="F:transmembrane transporter activity"/>
    <property type="evidence" value="ECO:0007669"/>
    <property type="project" value="UniProtKB-UniRule"/>
</dbReference>
<comment type="caution">
    <text evidence="11">The sequence shown here is derived from an EMBL/GenBank/DDBJ whole genome shotgun (WGS) entry which is preliminary data.</text>
</comment>
<evidence type="ECO:0000256" key="2">
    <source>
        <dbReference type="ARBA" id="ARBA00022448"/>
    </source>
</evidence>
<comment type="subcellular location">
    <subcellularLocation>
        <location evidence="1 9">Cell inner membrane</location>
        <topology evidence="1 9">Multi-pass membrane protein</topology>
    </subcellularLocation>
</comment>
<dbReference type="GO" id="GO:0005886">
    <property type="term" value="C:plasma membrane"/>
    <property type="evidence" value="ECO:0007669"/>
    <property type="project" value="UniProtKB-SubCell"/>
</dbReference>
<feature type="transmembrane region" description="Helical" evidence="9">
    <location>
        <begin position="71"/>
        <end position="92"/>
    </location>
</feature>